<reference evidence="4 7" key="2">
    <citation type="submission" date="2017-09" db="EMBL/GenBank/DDBJ databases">
        <title>High-quality draft genome sequence of Butyrivibrio fibrisolvens INBov1, isolated from cow rumen.</title>
        <authorList>
            <person name="Rodriguez Hernaez J."/>
            <person name="Rivarola M."/>
            <person name="Paniego N."/>
            <person name="Cravero S."/>
            <person name="Ceron Cucchi M."/>
            <person name="Martinez M.C."/>
        </authorList>
    </citation>
    <scope>NUCLEOTIDE SEQUENCE [LARGE SCALE GENOMIC DNA]</scope>
    <source>
        <strain evidence="4 7">INBov1</strain>
    </source>
</reference>
<dbReference type="RefSeq" id="WP_022752846.1">
    <property type="nucleotide sequence ID" value="NZ_CM009896.1"/>
</dbReference>
<dbReference type="EMBL" id="FOGJ01000004">
    <property type="protein sequence ID" value="SER34828.1"/>
    <property type="molecule type" value="Genomic_DNA"/>
</dbReference>
<evidence type="ECO:0000256" key="2">
    <source>
        <dbReference type="ARBA" id="ARBA00022801"/>
    </source>
</evidence>
<dbReference type="AlphaFoldDB" id="A0A1H9NG14"/>
<evidence type="ECO:0000313" key="6">
    <source>
        <dbReference type="Proteomes" id="UP000182584"/>
    </source>
</evidence>
<dbReference type="Proteomes" id="UP000182584">
    <property type="component" value="Unassembled WGS sequence"/>
</dbReference>
<accession>A0A1H9NG14</accession>
<dbReference type="GO" id="GO:0016787">
    <property type="term" value="F:hydrolase activity"/>
    <property type="evidence" value="ECO:0007669"/>
    <property type="project" value="UniProtKB-KW"/>
</dbReference>
<dbReference type="Proteomes" id="UP000245488">
    <property type="component" value="Chromosome"/>
</dbReference>
<dbReference type="eggNOG" id="COG1776">
    <property type="taxonomic scope" value="Bacteria"/>
</dbReference>
<dbReference type="Pfam" id="PF04509">
    <property type="entry name" value="CheC"/>
    <property type="match status" value="2"/>
</dbReference>
<evidence type="ECO:0000313" key="4">
    <source>
        <dbReference type="EMBL" id="PWT28109.1"/>
    </source>
</evidence>
<feature type="domain" description="CheC-like protein" evidence="3">
    <location>
        <begin position="15"/>
        <end position="48"/>
    </location>
</feature>
<dbReference type="InterPro" id="IPR028976">
    <property type="entry name" value="CheC-like_sf"/>
</dbReference>
<dbReference type="EMBL" id="NXNG01000001">
    <property type="protein sequence ID" value="PWT28109.1"/>
    <property type="molecule type" value="Genomic_DNA"/>
</dbReference>
<dbReference type="PANTHER" id="PTHR43693">
    <property type="entry name" value="PROTEIN PHOSPHATASE CHEZ"/>
    <property type="match status" value="1"/>
</dbReference>
<dbReference type="GO" id="GO:0006935">
    <property type="term" value="P:chemotaxis"/>
    <property type="evidence" value="ECO:0007669"/>
    <property type="project" value="UniProtKB-KW"/>
</dbReference>
<name>A0A1H9NG14_BUTFI</name>
<dbReference type="PANTHER" id="PTHR43693:SF1">
    <property type="entry name" value="PROTEIN PHOSPHATASE CHEZ"/>
    <property type="match status" value="1"/>
</dbReference>
<evidence type="ECO:0000313" key="5">
    <source>
        <dbReference type="EMBL" id="SER34828.1"/>
    </source>
</evidence>
<evidence type="ECO:0000259" key="3">
    <source>
        <dbReference type="Pfam" id="PF04509"/>
    </source>
</evidence>
<keyword evidence="7" id="KW-1185">Reference proteome</keyword>
<dbReference type="OrthoDB" id="9812187at2"/>
<dbReference type="SUPFAM" id="SSF103039">
    <property type="entry name" value="CheC-like"/>
    <property type="match status" value="1"/>
</dbReference>
<protein>
    <submittedName>
        <fullName evidence="5">Chemotaxis protein CheC</fullName>
    </submittedName>
</protein>
<proteinExistence type="predicted"/>
<dbReference type="InterPro" id="IPR007597">
    <property type="entry name" value="CheC"/>
</dbReference>
<dbReference type="InterPro" id="IPR050992">
    <property type="entry name" value="CheZ_family_phosphatases"/>
</dbReference>
<organism evidence="5 6">
    <name type="scientific">Butyrivibrio fibrisolvens</name>
    <dbReference type="NCBI Taxonomy" id="831"/>
    <lineage>
        <taxon>Bacteria</taxon>
        <taxon>Bacillati</taxon>
        <taxon>Bacillota</taxon>
        <taxon>Clostridia</taxon>
        <taxon>Lachnospirales</taxon>
        <taxon>Lachnospiraceae</taxon>
        <taxon>Butyrivibrio</taxon>
    </lineage>
</organism>
<keyword evidence="1" id="KW-0145">Chemotaxis</keyword>
<gene>
    <name evidence="4" type="ORF">CPT75_13815</name>
    <name evidence="5" type="ORF">SAMN04487884_104177</name>
</gene>
<dbReference type="CDD" id="cd17909">
    <property type="entry name" value="CheC_ClassI"/>
    <property type="match status" value="1"/>
</dbReference>
<feature type="domain" description="CheC-like protein" evidence="3">
    <location>
        <begin position="111"/>
        <end position="144"/>
    </location>
</feature>
<evidence type="ECO:0000313" key="7">
    <source>
        <dbReference type="Proteomes" id="UP000245488"/>
    </source>
</evidence>
<keyword evidence="2" id="KW-0378">Hydrolase</keyword>
<evidence type="ECO:0000256" key="1">
    <source>
        <dbReference type="ARBA" id="ARBA00022500"/>
    </source>
</evidence>
<dbReference type="Gene3D" id="3.40.1550.10">
    <property type="entry name" value="CheC-like"/>
    <property type="match status" value="1"/>
</dbReference>
<sequence>MADLSLDALSEQYYDVLKELGNIGAGNATTALAQMLGAKVDMSVPSVKLLEFKDVGDCMGGADQIMAGIYLRMEGDVDGSIMFLTGQKEARYLANKLIMQDKPEDEPFDEMELSALKEIGNIITGSYLNSLATMTNLKMIPSVPYVAVDMAGAILSVPAIEFGLMGDKLLLIENRFSDDVQISGYFILLPDIDGYKKILGSLGIDVSMFD</sequence>
<reference evidence="5 6" key="1">
    <citation type="submission" date="2016-10" db="EMBL/GenBank/DDBJ databases">
        <authorList>
            <person name="de Groot N.N."/>
        </authorList>
    </citation>
    <scope>NUCLEOTIDE SEQUENCE [LARGE SCALE GENOMIC DNA]</scope>
    <source>
        <strain evidence="5 6">AR40</strain>
    </source>
</reference>